<evidence type="ECO:0000256" key="2">
    <source>
        <dbReference type="SAM" id="MobiDB-lite"/>
    </source>
</evidence>
<gene>
    <name evidence="4" type="ordered locus">GNIT_2209</name>
</gene>
<evidence type="ECO:0000256" key="1">
    <source>
        <dbReference type="ARBA" id="ARBA00022801"/>
    </source>
</evidence>
<dbReference type="STRING" id="1085623.GNIT_2209"/>
<dbReference type="eggNOG" id="COG3577">
    <property type="taxonomic scope" value="Bacteria"/>
</dbReference>
<name>G4QHT5_GLANF</name>
<sequence>MQKLLVSILLLSLGLNAYLLFDLKTNKPELKPASMNRVTLNDQNSFSQSNEVRTNNTFSSDRSDKANNSAEDTALQQQVTEAYQAPQAMSADEIFELLQILQAKKKYDDLELLLREYLKLYPSDYKAWLIEADLIFHTEPLNTAIVFYYNLLEKNLPAEEENKINSIIEVNTSKVIQQLSADRAWDLLATFIEPLLQIAPLNRDYIMGLARAYGEQQQVVLMENALAALPYDDTRAQQLRKSIYSPSAAETDDDIRSDITDTATLSKRTVTVLGSGQQFFVRTSIGRNSQLLLLDTGASTTAISRKVFANVPESDTEFIGRFSVQTAGGGIEAPLFKLNTLTLGDININNVSVIVLPDETFTGSFEGLLGMNVLRNFDFRFDPEKQKMTLFER</sequence>
<dbReference type="InterPro" id="IPR021109">
    <property type="entry name" value="Peptidase_aspartic_dom_sf"/>
</dbReference>
<organism evidence="4 5">
    <name type="scientific">Glaciecola nitratireducens (strain JCM 12485 / KCTC 12276 / FR1064)</name>
    <dbReference type="NCBI Taxonomy" id="1085623"/>
    <lineage>
        <taxon>Bacteria</taxon>
        <taxon>Pseudomonadati</taxon>
        <taxon>Pseudomonadota</taxon>
        <taxon>Gammaproteobacteria</taxon>
        <taxon>Alteromonadales</taxon>
        <taxon>Alteromonadaceae</taxon>
        <taxon>Brumicola</taxon>
    </lineage>
</organism>
<evidence type="ECO:0000313" key="4">
    <source>
        <dbReference type="EMBL" id="AEP30312.1"/>
    </source>
</evidence>
<dbReference type="Pfam" id="PF13975">
    <property type="entry name" value="gag-asp_proteas"/>
    <property type="match status" value="1"/>
</dbReference>
<dbReference type="Gene3D" id="2.40.70.10">
    <property type="entry name" value="Acid Proteases"/>
    <property type="match status" value="1"/>
</dbReference>
<dbReference type="OrthoDB" id="5697241at2"/>
<proteinExistence type="predicted"/>
<dbReference type="InterPro" id="IPR001969">
    <property type="entry name" value="Aspartic_peptidase_AS"/>
</dbReference>
<dbReference type="KEGG" id="gni:GNIT_2209"/>
<evidence type="ECO:0000313" key="5">
    <source>
        <dbReference type="Proteomes" id="UP000009282"/>
    </source>
</evidence>
<feature type="region of interest" description="Disordered" evidence="2">
    <location>
        <begin position="34"/>
        <end position="72"/>
    </location>
</feature>
<dbReference type="HOGENOM" id="CLU_058207_0_0_6"/>
<dbReference type="InterPro" id="IPR001995">
    <property type="entry name" value="Peptidase_A2_cat"/>
</dbReference>
<dbReference type="RefSeq" id="WP_014109185.1">
    <property type="nucleotide sequence ID" value="NC_016041.1"/>
</dbReference>
<accession>G4QHT5</accession>
<keyword evidence="5" id="KW-1185">Reference proteome</keyword>
<keyword evidence="1" id="KW-0378">Hydrolase</keyword>
<reference evidence="4 5" key="1">
    <citation type="journal article" date="2011" name="J. Bacteriol.">
        <title>Complete genome sequence of seawater bacterium Glaciecola nitratireducens FR1064T.</title>
        <authorList>
            <person name="Bian F."/>
            <person name="Qin Q.L."/>
            <person name="Xie B.B."/>
            <person name="Shu Y.L."/>
            <person name="Zhang X.Y."/>
            <person name="Yu Y."/>
            <person name="Chen B."/>
            <person name="Chen X.L."/>
            <person name="Zhou B.C."/>
            <person name="Zhang Y.Z."/>
        </authorList>
    </citation>
    <scope>NUCLEOTIDE SEQUENCE [LARGE SCALE GENOMIC DNA]</scope>
    <source>
        <strain evidence="5">JCM 12485 / KCTC 12276 / FR1064</strain>
    </source>
</reference>
<dbReference type="AlphaFoldDB" id="G4QHT5"/>
<dbReference type="GO" id="GO:0004190">
    <property type="term" value="F:aspartic-type endopeptidase activity"/>
    <property type="evidence" value="ECO:0007669"/>
    <property type="project" value="InterPro"/>
</dbReference>
<feature type="domain" description="Peptidase A2" evidence="3">
    <location>
        <begin position="290"/>
        <end position="373"/>
    </location>
</feature>
<feature type="compositionally biased region" description="Polar residues" evidence="2">
    <location>
        <begin position="36"/>
        <end position="72"/>
    </location>
</feature>
<dbReference type="CDD" id="cd05483">
    <property type="entry name" value="retropepsin_like_bacteria"/>
    <property type="match status" value="1"/>
</dbReference>
<dbReference type="SUPFAM" id="SSF50630">
    <property type="entry name" value="Acid proteases"/>
    <property type="match status" value="1"/>
</dbReference>
<dbReference type="GO" id="GO:0006508">
    <property type="term" value="P:proteolysis"/>
    <property type="evidence" value="ECO:0007669"/>
    <property type="project" value="InterPro"/>
</dbReference>
<evidence type="ECO:0000259" key="3">
    <source>
        <dbReference type="PROSITE" id="PS50175"/>
    </source>
</evidence>
<protein>
    <submittedName>
        <fullName evidence="4">Putative peptidase A2A</fullName>
    </submittedName>
</protein>
<dbReference type="Proteomes" id="UP000009282">
    <property type="component" value="Chromosome"/>
</dbReference>
<dbReference type="PROSITE" id="PS50175">
    <property type="entry name" value="ASP_PROT_RETROV"/>
    <property type="match status" value="1"/>
</dbReference>
<dbReference type="InterPro" id="IPR034122">
    <property type="entry name" value="Retropepsin-like_bacterial"/>
</dbReference>
<dbReference type="PROSITE" id="PS00141">
    <property type="entry name" value="ASP_PROTEASE"/>
    <property type="match status" value="1"/>
</dbReference>
<dbReference type="EMBL" id="CP003060">
    <property type="protein sequence ID" value="AEP30312.1"/>
    <property type="molecule type" value="Genomic_DNA"/>
</dbReference>